<evidence type="ECO:0000256" key="5">
    <source>
        <dbReference type="ARBA" id="ARBA00022764"/>
    </source>
</evidence>
<gene>
    <name evidence="9" type="ORF">SAMN04488120_10890</name>
</gene>
<keyword evidence="4" id="KW-0732">Signal</keyword>
<evidence type="ECO:0000256" key="4">
    <source>
        <dbReference type="ARBA" id="ARBA00022729"/>
    </source>
</evidence>
<evidence type="ECO:0000256" key="3">
    <source>
        <dbReference type="ARBA" id="ARBA00014754"/>
    </source>
</evidence>
<dbReference type="RefSeq" id="WP_091534131.1">
    <property type="nucleotide sequence ID" value="NZ_FOOC01000008.1"/>
</dbReference>
<dbReference type="CDD" id="cd11614">
    <property type="entry name" value="SAF_CpaB_FlgA_like"/>
    <property type="match status" value="1"/>
</dbReference>
<dbReference type="InterPro" id="IPR041231">
    <property type="entry name" value="FlgA_N"/>
</dbReference>
<dbReference type="GO" id="GO:0042597">
    <property type="term" value="C:periplasmic space"/>
    <property type="evidence" value="ECO:0007669"/>
    <property type="project" value="UniProtKB-SubCell"/>
</dbReference>
<comment type="similarity">
    <text evidence="2 7">Belongs to the FlgA family.</text>
</comment>
<organism evidence="9 10">
    <name type="scientific">Fontimonas thermophila</name>
    <dbReference type="NCBI Taxonomy" id="1076937"/>
    <lineage>
        <taxon>Bacteria</taxon>
        <taxon>Pseudomonadati</taxon>
        <taxon>Pseudomonadota</taxon>
        <taxon>Gammaproteobacteria</taxon>
        <taxon>Nevskiales</taxon>
        <taxon>Nevskiaceae</taxon>
        <taxon>Fontimonas</taxon>
    </lineage>
</organism>
<protein>
    <recommendedName>
        <fullName evidence="3 7">Flagella basal body P-ring formation protein FlgA</fullName>
    </recommendedName>
</protein>
<dbReference type="InterPro" id="IPR039246">
    <property type="entry name" value="Flagellar_FlgA"/>
</dbReference>
<dbReference type="Pfam" id="PF13144">
    <property type="entry name" value="ChapFlgA"/>
    <property type="match status" value="1"/>
</dbReference>
<comment type="function">
    <text evidence="6 7">Involved in the assembly process of the P-ring formation. It may associate with FlgF on the rod constituting a structure essential for the P-ring assembly or may act as a modulator protein for the P-ring assembly.</text>
</comment>
<feature type="domain" description="SAF" evidence="8">
    <location>
        <begin position="106"/>
        <end position="168"/>
    </location>
</feature>
<evidence type="ECO:0000313" key="10">
    <source>
        <dbReference type="Proteomes" id="UP000199771"/>
    </source>
</evidence>
<dbReference type="OrthoDB" id="1669037at2"/>
<dbReference type="Pfam" id="PF17656">
    <property type="entry name" value="ChapFlgA_N"/>
    <property type="match status" value="1"/>
</dbReference>
<dbReference type="PANTHER" id="PTHR36307">
    <property type="entry name" value="FLAGELLA BASAL BODY P-RING FORMATION PROTEIN FLGA"/>
    <property type="match status" value="1"/>
</dbReference>
<dbReference type="STRING" id="1076937.SAMN04488120_10890"/>
<dbReference type="SMART" id="SM00858">
    <property type="entry name" value="SAF"/>
    <property type="match status" value="1"/>
</dbReference>
<dbReference type="GO" id="GO:0044780">
    <property type="term" value="P:bacterial-type flagellum assembly"/>
    <property type="evidence" value="ECO:0007669"/>
    <property type="project" value="InterPro"/>
</dbReference>
<dbReference type="InterPro" id="IPR017585">
    <property type="entry name" value="SAF_FlgA"/>
</dbReference>
<proteinExistence type="inferred from homology"/>
<name>A0A1I2JKL8_9GAMM</name>
<accession>A0A1I2JKL8</accession>
<keyword evidence="5 7" id="KW-0574">Periplasm</keyword>
<keyword evidence="9" id="KW-0969">Cilium</keyword>
<dbReference type="Gene3D" id="3.90.1210.10">
    <property type="entry name" value="Antifreeze-like/N-acetylneuraminic acid synthase C-terminal domain"/>
    <property type="match status" value="1"/>
</dbReference>
<dbReference type="NCBIfam" id="TIGR03170">
    <property type="entry name" value="flgA_cterm"/>
    <property type="match status" value="1"/>
</dbReference>
<dbReference type="Proteomes" id="UP000199771">
    <property type="component" value="Unassembled WGS sequence"/>
</dbReference>
<evidence type="ECO:0000256" key="6">
    <source>
        <dbReference type="ARBA" id="ARBA00025643"/>
    </source>
</evidence>
<dbReference type="AlphaFoldDB" id="A0A1I2JKL8"/>
<dbReference type="InterPro" id="IPR013974">
    <property type="entry name" value="SAF"/>
</dbReference>
<keyword evidence="7" id="KW-1005">Bacterial flagellum biogenesis</keyword>
<evidence type="ECO:0000256" key="2">
    <source>
        <dbReference type="ARBA" id="ARBA00010474"/>
    </source>
</evidence>
<keyword evidence="10" id="KW-1185">Reference proteome</keyword>
<dbReference type="PANTHER" id="PTHR36307:SF1">
    <property type="entry name" value="FLAGELLA BASAL BODY P-RING FORMATION PROTEIN FLGA"/>
    <property type="match status" value="1"/>
</dbReference>
<keyword evidence="9" id="KW-0282">Flagellum</keyword>
<evidence type="ECO:0000256" key="1">
    <source>
        <dbReference type="ARBA" id="ARBA00004418"/>
    </source>
</evidence>
<dbReference type="EMBL" id="FOOC01000008">
    <property type="protein sequence ID" value="SFF55392.1"/>
    <property type="molecule type" value="Genomic_DNA"/>
</dbReference>
<evidence type="ECO:0000259" key="8">
    <source>
        <dbReference type="SMART" id="SM00858"/>
    </source>
</evidence>
<sequence>MDPHPDLRRNTSIAALCAGLSLCAAAQDIEPFERISAVAIAAVSAQLPPSARVSASVPDPRLRLPACAQAPVAAPPAARSAHMSVAVRCADPAWTVYVPVHIRDLRPVLVLTRTGTRGEPLSATLLGVQERDVMQLPFGYFEDIQALEGYVLRRTLPPGAVLTPYDAEPPRLVRRGQTVTVIGRSGGIEVRAAGTALSDASHGERVRVRNDRSQRIVEGTVTAAGVVEIRL</sequence>
<evidence type="ECO:0000313" key="9">
    <source>
        <dbReference type="EMBL" id="SFF55392.1"/>
    </source>
</evidence>
<evidence type="ECO:0000256" key="7">
    <source>
        <dbReference type="RuleBase" id="RU362063"/>
    </source>
</evidence>
<comment type="subcellular location">
    <subcellularLocation>
        <location evidence="1 7">Periplasm</location>
    </subcellularLocation>
</comment>
<keyword evidence="9" id="KW-0966">Cell projection</keyword>
<dbReference type="Gene3D" id="2.30.30.760">
    <property type="match status" value="1"/>
</dbReference>
<reference evidence="9 10" key="1">
    <citation type="submission" date="2016-10" db="EMBL/GenBank/DDBJ databases">
        <authorList>
            <person name="de Groot N.N."/>
        </authorList>
    </citation>
    <scope>NUCLEOTIDE SEQUENCE [LARGE SCALE GENOMIC DNA]</scope>
    <source>
        <strain evidence="9 10">DSM 23609</strain>
    </source>
</reference>